<dbReference type="Proteomes" id="UP000694232">
    <property type="component" value="Chromosome 2"/>
</dbReference>
<evidence type="ECO:0000256" key="7">
    <source>
        <dbReference type="ARBA" id="ARBA00047872"/>
    </source>
</evidence>
<evidence type="ECO:0000256" key="1">
    <source>
        <dbReference type="ARBA" id="ARBA00010122"/>
    </source>
</evidence>
<dbReference type="NCBIfam" id="NF006614">
    <property type="entry name" value="PRK09181.1"/>
    <property type="match status" value="1"/>
</dbReference>
<dbReference type="GO" id="GO:0005524">
    <property type="term" value="F:ATP binding"/>
    <property type="evidence" value="ECO:0007669"/>
    <property type="project" value="UniProtKB-KW"/>
</dbReference>
<reference evidence="9" key="1">
    <citation type="submission" date="2021-06" db="EMBL/GenBank/DDBJ databases">
        <title>Vibrio nov. sp., novel gut bacterium isolated from Yellow Sea oyster.</title>
        <authorList>
            <person name="Muhammad N."/>
            <person name="Nguyen T.H."/>
            <person name="Lee Y.-J."/>
            <person name="Ko J."/>
            <person name="Kim S.-G."/>
        </authorList>
    </citation>
    <scope>NUCLEOTIDE SEQUENCE</scope>
    <source>
        <strain evidence="9">OG9-811</strain>
    </source>
</reference>
<evidence type="ECO:0000313" key="9">
    <source>
        <dbReference type="EMBL" id="QXO15462.1"/>
    </source>
</evidence>
<dbReference type="PANTHER" id="PTHR21499:SF3">
    <property type="entry name" value="ASPARTOKINASE"/>
    <property type="match status" value="1"/>
</dbReference>
<dbReference type="KEGG" id="vos:KNV97_03280"/>
<evidence type="ECO:0000313" key="10">
    <source>
        <dbReference type="Proteomes" id="UP000694232"/>
    </source>
</evidence>
<organism evidence="9 10">
    <name type="scientific">Vibrio ostreae</name>
    <dbReference type="NCBI Taxonomy" id="2841925"/>
    <lineage>
        <taxon>Bacteria</taxon>
        <taxon>Pseudomonadati</taxon>
        <taxon>Pseudomonadota</taxon>
        <taxon>Gammaproteobacteria</taxon>
        <taxon>Vibrionales</taxon>
        <taxon>Vibrionaceae</taxon>
        <taxon>Vibrio</taxon>
    </lineage>
</organism>
<dbReference type="GO" id="GO:0005829">
    <property type="term" value="C:cytosol"/>
    <property type="evidence" value="ECO:0007669"/>
    <property type="project" value="TreeGrafter"/>
</dbReference>
<dbReference type="AlphaFoldDB" id="A0A975U6U0"/>
<dbReference type="CDD" id="cd04915">
    <property type="entry name" value="ACT_AK-Ectoine_2"/>
    <property type="match status" value="1"/>
</dbReference>
<dbReference type="InterPro" id="IPR001048">
    <property type="entry name" value="Asp/Glu/Uridylate_kinase"/>
</dbReference>
<evidence type="ECO:0000256" key="5">
    <source>
        <dbReference type="ARBA" id="ARBA00022777"/>
    </source>
</evidence>
<sequence>MSYTVEKIGGTSMTAFDAVLDNILLKPSDPYNRVFVVSAYSGMTDALLECKRSGKPGIYQMVAKRDENWPDAMYDLEKRMLMINENLFADPITRIRADKFIRSRISEAVNCINNILDTCQYGQFSLRHYLPQVREFLSSIGEAHSAYNTSLKLKTLGVNARFVDLSGWNEESRGSLDEVIIQAFNDVDVTTELPIVTGYAYCDEGLMKTYDRGYSEMTFSRIAALTNADQAIIHKEYHLSSADPRVVGPDKVRPMGLTNFDVADQLANLGMEAIHPNAAAGLRHQEIELRVKNTFEPEHPGTLISGHHQPQDNKVEIIAGRNKVFALHVFDQNMVGHIDNVSYELMEIIADAKVHLVGKEMNANSMTYFLSGTSDNLNKVLYKAEKRYPNASISGKMVALISAIGAHINTNQALARGMHALAEVEVSPMAAHSSMRNVNVQFVVEDSDYNSAICALHHALIDEQAATAQAKAAKAA</sequence>
<evidence type="ECO:0000256" key="2">
    <source>
        <dbReference type="ARBA" id="ARBA00013059"/>
    </source>
</evidence>
<feature type="domain" description="Aspartate/glutamate/uridylate kinase" evidence="8">
    <location>
        <begin position="4"/>
        <end position="293"/>
    </location>
</feature>
<gene>
    <name evidence="9" type="ORF">KNV97_03280</name>
</gene>
<dbReference type="InterPro" id="IPR036393">
    <property type="entry name" value="AceGlu_kinase-like_sf"/>
</dbReference>
<dbReference type="Gene3D" id="3.30.2130.10">
    <property type="entry name" value="VC0802-like"/>
    <property type="match status" value="1"/>
</dbReference>
<keyword evidence="10" id="KW-1185">Reference proteome</keyword>
<dbReference type="PANTHER" id="PTHR21499">
    <property type="entry name" value="ASPARTATE KINASE"/>
    <property type="match status" value="1"/>
</dbReference>
<dbReference type="RefSeq" id="WP_136483852.1">
    <property type="nucleotide sequence ID" value="NZ_CP076642.1"/>
</dbReference>
<proteinExistence type="inferred from homology"/>
<dbReference type="SUPFAM" id="SSF53633">
    <property type="entry name" value="Carbamate kinase-like"/>
    <property type="match status" value="1"/>
</dbReference>
<dbReference type="SUPFAM" id="SSF55021">
    <property type="entry name" value="ACT-like"/>
    <property type="match status" value="1"/>
</dbReference>
<keyword evidence="6" id="KW-0067">ATP-binding</keyword>
<dbReference type="GO" id="GO:0004072">
    <property type="term" value="F:aspartate kinase activity"/>
    <property type="evidence" value="ECO:0007669"/>
    <property type="project" value="UniProtKB-EC"/>
</dbReference>
<comment type="similarity">
    <text evidence="1">Belongs to the aspartokinase family.</text>
</comment>
<dbReference type="Pfam" id="PF00696">
    <property type="entry name" value="AA_kinase"/>
    <property type="match status" value="1"/>
</dbReference>
<evidence type="ECO:0000259" key="8">
    <source>
        <dbReference type="Pfam" id="PF00696"/>
    </source>
</evidence>
<evidence type="ECO:0000256" key="3">
    <source>
        <dbReference type="ARBA" id="ARBA00022679"/>
    </source>
</evidence>
<dbReference type="CDD" id="cd04248">
    <property type="entry name" value="AAK_AK-Ectoine"/>
    <property type="match status" value="1"/>
</dbReference>
<dbReference type="InterPro" id="IPR045865">
    <property type="entry name" value="ACT-like_dom_sf"/>
</dbReference>
<evidence type="ECO:0000256" key="4">
    <source>
        <dbReference type="ARBA" id="ARBA00022741"/>
    </source>
</evidence>
<keyword evidence="3 9" id="KW-0808">Transferase</keyword>
<evidence type="ECO:0000256" key="6">
    <source>
        <dbReference type="ARBA" id="ARBA00022840"/>
    </source>
</evidence>
<keyword evidence="5 9" id="KW-0418">Kinase</keyword>
<keyword evidence="4" id="KW-0547">Nucleotide-binding</keyword>
<comment type="catalytic activity">
    <reaction evidence="7">
        <text>L-aspartate + ATP = 4-phospho-L-aspartate + ADP</text>
        <dbReference type="Rhea" id="RHEA:23776"/>
        <dbReference type="ChEBI" id="CHEBI:29991"/>
        <dbReference type="ChEBI" id="CHEBI:30616"/>
        <dbReference type="ChEBI" id="CHEBI:57535"/>
        <dbReference type="ChEBI" id="CHEBI:456216"/>
        <dbReference type="EC" id="2.7.2.4"/>
    </reaction>
</comment>
<dbReference type="EC" id="2.7.2.4" evidence="2"/>
<dbReference type="Gene3D" id="3.40.1160.10">
    <property type="entry name" value="Acetylglutamate kinase-like"/>
    <property type="match status" value="1"/>
</dbReference>
<accession>A0A975U6U0</accession>
<dbReference type="InterPro" id="IPR041748">
    <property type="entry name" value="AK-Ectoine"/>
</dbReference>
<name>A0A975U6U0_9VIBR</name>
<dbReference type="GO" id="GO:0009090">
    <property type="term" value="P:homoserine biosynthetic process"/>
    <property type="evidence" value="ECO:0007669"/>
    <property type="project" value="TreeGrafter"/>
</dbReference>
<protein>
    <recommendedName>
        <fullName evidence="2">aspartate kinase</fullName>
        <ecNumber evidence="2">2.7.2.4</ecNumber>
    </recommendedName>
</protein>
<dbReference type="GO" id="GO:0009089">
    <property type="term" value="P:lysine biosynthetic process via diaminopimelate"/>
    <property type="evidence" value="ECO:0007669"/>
    <property type="project" value="TreeGrafter"/>
</dbReference>
<dbReference type="EMBL" id="CP076642">
    <property type="protein sequence ID" value="QXO15462.1"/>
    <property type="molecule type" value="Genomic_DNA"/>
</dbReference>